<dbReference type="InParanoid" id="B9TGU8"/>
<gene>
    <name evidence="2" type="ORF">RCOM_1914260</name>
</gene>
<evidence type="ECO:0000256" key="1">
    <source>
        <dbReference type="SAM" id="MobiDB-lite"/>
    </source>
</evidence>
<feature type="compositionally biased region" description="Low complexity" evidence="1">
    <location>
        <begin position="121"/>
        <end position="138"/>
    </location>
</feature>
<keyword evidence="3" id="KW-1185">Reference proteome</keyword>
<dbReference type="Proteomes" id="UP000008311">
    <property type="component" value="Unassembled WGS sequence"/>
</dbReference>
<sequence length="167" mass="17014">SGQRLRGSDEAPYCLAAEQGHHGHHQRHPHKAQAQAQVLGHAADEHRPQQHAHIGEAGHGGDALGGGHARHAGGGQEEDRHQVGNPQPGQQQAAQRGQRAWPGGRQCDAGRACRAAPGQRAQTADASADAVAGQAASGHAGGEGGIAIADPGHGRLRHIAHVDGGPV</sequence>
<evidence type="ECO:0000313" key="2">
    <source>
        <dbReference type="EMBL" id="EEF24916.1"/>
    </source>
</evidence>
<dbReference type="AlphaFoldDB" id="B9TGU8"/>
<feature type="non-terminal residue" evidence="2">
    <location>
        <position position="1"/>
    </location>
</feature>
<feature type="region of interest" description="Disordered" evidence="1">
    <location>
        <begin position="1"/>
        <end position="149"/>
    </location>
</feature>
<feature type="compositionally biased region" description="Gly residues" evidence="1">
    <location>
        <begin position="57"/>
        <end position="75"/>
    </location>
</feature>
<reference evidence="3" key="1">
    <citation type="journal article" date="2010" name="Nat. Biotechnol.">
        <title>Draft genome sequence of the oilseed species Ricinus communis.</title>
        <authorList>
            <person name="Chan A.P."/>
            <person name="Crabtree J."/>
            <person name="Zhao Q."/>
            <person name="Lorenzi H."/>
            <person name="Orvis J."/>
            <person name="Puiu D."/>
            <person name="Melake-Berhan A."/>
            <person name="Jones K.M."/>
            <person name="Redman J."/>
            <person name="Chen G."/>
            <person name="Cahoon E.B."/>
            <person name="Gedil M."/>
            <person name="Stanke M."/>
            <person name="Haas B.J."/>
            <person name="Wortman J.R."/>
            <person name="Fraser-Liggett C.M."/>
            <person name="Ravel J."/>
            <person name="Rabinowicz P.D."/>
        </authorList>
    </citation>
    <scope>NUCLEOTIDE SEQUENCE [LARGE SCALE GENOMIC DNA]</scope>
    <source>
        <strain evidence="3">cv. Hale</strain>
    </source>
</reference>
<evidence type="ECO:0000313" key="3">
    <source>
        <dbReference type="Proteomes" id="UP000008311"/>
    </source>
</evidence>
<feature type="compositionally biased region" description="Low complexity" evidence="1">
    <location>
        <begin position="86"/>
        <end position="106"/>
    </location>
</feature>
<proteinExistence type="predicted"/>
<accession>B9TGU8</accession>
<name>B9TGU8_RICCO</name>
<protein>
    <submittedName>
        <fullName evidence="2">Uncharacterized protein</fullName>
    </submittedName>
</protein>
<dbReference type="EMBL" id="EQ980964">
    <property type="protein sequence ID" value="EEF24916.1"/>
    <property type="molecule type" value="Genomic_DNA"/>
</dbReference>
<organism evidence="2 3">
    <name type="scientific">Ricinus communis</name>
    <name type="common">Castor bean</name>
    <dbReference type="NCBI Taxonomy" id="3988"/>
    <lineage>
        <taxon>Eukaryota</taxon>
        <taxon>Viridiplantae</taxon>
        <taxon>Streptophyta</taxon>
        <taxon>Embryophyta</taxon>
        <taxon>Tracheophyta</taxon>
        <taxon>Spermatophyta</taxon>
        <taxon>Magnoliopsida</taxon>
        <taxon>eudicotyledons</taxon>
        <taxon>Gunneridae</taxon>
        <taxon>Pentapetalae</taxon>
        <taxon>rosids</taxon>
        <taxon>fabids</taxon>
        <taxon>Malpighiales</taxon>
        <taxon>Euphorbiaceae</taxon>
        <taxon>Acalyphoideae</taxon>
        <taxon>Acalypheae</taxon>
        <taxon>Ricinus</taxon>
    </lineage>
</organism>
<feature type="compositionally biased region" description="Basic residues" evidence="1">
    <location>
        <begin position="22"/>
        <end position="31"/>
    </location>
</feature>
<feature type="compositionally biased region" description="Basic and acidic residues" evidence="1">
    <location>
        <begin position="42"/>
        <end position="56"/>
    </location>
</feature>
<feature type="non-terminal residue" evidence="2">
    <location>
        <position position="167"/>
    </location>
</feature>